<evidence type="ECO:0000256" key="13">
    <source>
        <dbReference type="ARBA" id="ARBA00023014"/>
    </source>
</evidence>
<evidence type="ECO:0000259" key="17">
    <source>
        <dbReference type="PROSITE" id="PS50109"/>
    </source>
</evidence>
<keyword evidence="8" id="KW-0808">Transferase</keyword>
<name>A0A543NNK5_9ACTN</name>
<feature type="transmembrane region" description="Helical" evidence="16">
    <location>
        <begin position="52"/>
        <end position="71"/>
    </location>
</feature>
<dbReference type="Pfam" id="PF07730">
    <property type="entry name" value="HisKA_3"/>
    <property type="match status" value="1"/>
</dbReference>
<gene>
    <name evidence="18" type="ORF">FHX37_3429</name>
</gene>
<evidence type="ECO:0000256" key="6">
    <source>
        <dbReference type="ARBA" id="ARBA00022485"/>
    </source>
</evidence>
<evidence type="ECO:0000256" key="1">
    <source>
        <dbReference type="ARBA" id="ARBA00000085"/>
    </source>
</evidence>
<evidence type="ECO:0000256" key="12">
    <source>
        <dbReference type="ARBA" id="ARBA00023012"/>
    </source>
</evidence>
<evidence type="ECO:0000256" key="8">
    <source>
        <dbReference type="ARBA" id="ARBA00022679"/>
    </source>
</evidence>
<dbReference type="PANTHER" id="PTHR24421">
    <property type="entry name" value="NITRATE/NITRITE SENSOR PROTEIN NARX-RELATED"/>
    <property type="match status" value="1"/>
</dbReference>
<dbReference type="GO" id="GO:0000155">
    <property type="term" value="F:phosphorelay sensor kinase activity"/>
    <property type="evidence" value="ECO:0007669"/>
    <property type="project" value="InterPro"/>
</dbReference>
<dbReference type="GO" id="GO:0005737">
    <property type="term" value="C:cytoplasm"/>
    <property type="evidence" value="ECO:0007669"/>
    <property type="project" value="UniProtKB-SubCell"/>
</dbReference>
<keyword evidence="12" id="KW-0902">Two-component regulatory system</keyword>
<keyword evidence="13" id="KW-0411">Iron-sulfur</keyword>
<keyword evidence="6" id="KW-0004">4Fe-4S</keyword>
<keyword evidence="11" id="KW-0408">Iron</keyword>
<dbReference type="OrthoDB" id="227596at2"/>
<dbReference type="Gene3D" id="1.20.5.1930">
    <property type="match status" value="1"/>
</dbReference>
<keyword evidence="16" id="KW-0472">Membrane</keyword>
<dbReference type="AlphaFoldDB" id="A0A543NNK5"/>
<comment type="catalytic activity">
    <reaction evidence="1">
        <text>ATP + protein L-histidine = ADP + protein N-phospho-L-histidine.</text>
        <dbReference type="EC" id="2.7.13.3"/>
    </reaction>
</comment>
<evidence type="ECO:0000256" key="11">
    <source>
        <dbReference type="ARBA" id="ARBA00023004"/>
    </source>
</evidence>
<evidence type="ECO:0000256" key="15">
    <source>
        <dbReference type="ARBA" id="ARBA00030800"/>
    </source>
</evidence>
<keyword evidence="7" id="KW-0963">Cytoplasm</keyword>
<dbReference type="PROSITE" id="PS50109">
    <property type="entry name" value="HIS_KIN"/>
    <property type="match status" value="1"/>
</dbReference>
<feature type="transmembrane region" description="Helical" evidence="16">
    <location>
        <begin position="83"/>
        <end position="103"/>
    </location>
</feature>
<dbReference type="InterPro" id="IPR003594">
    <property type="entry name" value="HATPase_dom"/>
</dbReference>
<dbReference type="PRINTS" id="PR00344">
    <property type="entry name" value="BCTRLSENSOR"/>
</dbReference>
<dbReference type="Pfam" id="PF02518">
    <property type="entry name" value="HATPase_c"/>
    <property type="match status" value="1"/>
</dbReference>
<reference evidence="18 19" key="1">
    <citation type="submission" date="2019-06" db="EMBL/GenBank/DDBJ databases">
        <title>Sequencing the genomes of 1000 actinobacteria strains.</title>
        <authorList>
            <person name="Klenk H.-P."/>
        </authorList>
    </citation>
    <scope>NUCLEOTIDE SEQUENCE [LARGE SCALE GENOMIC DNA]</scope>
    <source>
        <strain evidence="18 19">DSM 45015</strain>
    </source>
</reference>
<evidence type="ECO:0000256" key="4">
    <source>
        <dbReference type="ARBA" id="ARBA00012438"/>
    </source>
</evidence>
<dbReference type="GO" id="GO:0016020">
    <property type="term" value="C:membrane"/>
    <property type="evidence" value="ECO:0007669"/>
    <property type="project" value="InterPro"/>
</dbReference>
<dbReference type="SUPFAM" id="SSF55874">
    <property type="entry name" value="ATPase domain of HSP90 chaperone/DNA topoisomerase II/histidine kinase"/>
    <property type="match status" value="1"/>
</dbReference>
<feature type="transmembrane region" description="Helical" evidence="16">
    <location>
        <begin position="123"/>
        <end position="142"/>
    </location>
</feature>
<dbReference type="SMART" id="SM00387">
    <property type="entry name" value="HATPase_c"/>
    <property type="match status" value="1"/>
</dbReference>
<evidence type="ECO:0000313" key="18">
    <source>
        <dbReference type="EMBL" id="TQN33413.1"/>
    </source>
</evidence>
<accession>A0A543NNK5</accession>
<evidence type="ECO:0000256" key="10">
    <source>
        <dbReference type="ARBA" id="ARBA00022777"/>
    </source>
</evidence>
<feature type="domain" description="Histidine kinase" evidence="17">
    <location>
        <begin position="315"/>
        <end position="407"/>
    </location>
</feature>
<keyword evidence="10 18" id="KW-0418">Kinase</keyword>
<evidence type="ECO:0000256" key="7">
    <source>
        <dbReference type="ARBA" id="ARBA00022490"/>
    </source>
</evidence>
<proteinExistence type="predicted"/>
<keyword evidence="16" id="KW-1133">Transmembrane helix</keyword>
<comment type="cofactor">
    <cofactor evidence="2">
        <name>[4Fe-4S] cluster</name>
        <dbReference type="ChEBI" id="CHEBI:49883"/>
    </cofactor>
</comment>
<feature type="transmembrane region" description="Helical" evidence="16">
    <location>
        <begin position="149"/>
        <end position="172"/>
    </location>
</feature>
<dbReference type="Gene3D" id="3.30.565.10">
    <property type="entry name" value="Histidine kinase-like ATPase, C-terminal domain"/>
    <property type="match status" value="1"/>
</dbReference>
<dbReference type="EC" id="2.7.13.3" evidence="4"/>
<evidence type="ECO:0000256" key="3">
    <source>
        <dbReference type="ARBA" id="ARBA00004496"/>
    </source>
</evidence>
<evidence type="ECO:0000256" key="16">
    <source>
        <dbReference type="SAM" id="Phobius"/>
    </source>
</evidence>
<evidence type="ECO:0000256" key="5">
    <source>
        <dbReference type="ARBA" id="ARBA00017322"/>
    </source>
</evidence>
<dbReference type="PANTHER" id="PTHR24421:SF62">
    <property type="entry name" value="SENSORY TRANSDUCTION HISTIDINE KINASE"/>
    <property type="match status" value="1"/>
</dbReference>
<dbReference type="GO" id="GO:0046872">
    <property type="term" value="F:metal ion binding"/>
    <property type="evidence" value="ECO:0007669"/>
    <property type="project" value="UniProtKB-KW"/>
</dbReference>
<keyword evidence="9" id="KW-0479">Metal-binding</keyword>
<dbReference type="InterPro" id="IPR036890">
    <property type="entry name" value="HATPase_C_sf"/>
</dbReference>
<dbReference type="Proteomes" id="UP000317422">
    <property type="component" value="Unassembled WGS sequence"/>
</dbReference>
<evidence type="ECO:0000256" key="9">
    <source>
        <dbReference type="ARBA" id="ARBA00022723"/>
    </source>
</evidence>
<evidence type="ECO:0000256" key="14">
    <source>
        <dbReference type="ARBA" id="ARBA00024827"/>
    </source>
</evidence>
<dbReference type="GO" id="GO:0046983">
    <property type="term" value="F:protein dimerization activity"/>
    <property type="evidence" value="ECO:0007669"/>
    <property type="project" value="InterPro"/>
</dbReference>
<comment type="caution">
    <text evidence="18">The sequence shown here is derived from an EMBL/GenBank/DDBJ whole genome shotgun (WGS) entry which is preliminary data.</text>
</comment>
<comment type="subcellular location">
    <subcellularLocation>
        <location evidence="3">Cytoplasm</location>
    </subcellularLocation>
</comment>
<protein>
    <recommendedName>
        <fullName evidence="5">Oxygen sensor histidine kinase NreB</fullName>
        <ecNumber evidence="4">2.7.13.3</ecNumber>
    </recommendedName>
    <alternativeName>
        <fullName evidence="15">Nitrogen regulation protein B</fullName>
    </alternativeName>
</protein>
<keyword evidence="16" id="KW-0812">Transmembrane</keyword>
<dbReference type="GO" id="GO:0051539">
    <property type="term" value="F:4 iron, 4 sulfur cluster binding"/>
    <property type="evidence" value="ECO:0007669"/>
    <property type="project" value="UniProtKB-KW"/>
</dbReference>
<dbReference type="InterPro" id="IPR005467">
    <property type="entry name" value="His_kinase_dom"/>
</dbReference>
<organism evidence="18 19">
    <name type="scientific">Haloactinospora alba</name>
    <dbReference type="NCBI Taxonomy" id="405555"/>
    <lineage>
        <taxon>Bacteria</taxon>
        <taxon>Bacillati</taxon>
        <taxon>Actinomycetota</taxon>
        <taxon>Actinomycetes</taxon>
        <taxon>Streptosporangiales</taxon>
        <taxon>Nocardiopsidaceae</taxon>
        <taxon>Haloactinospora</taxon>
    </lineage>
</organism>
<dbReference type="InterPro" id="IPR017205">
    <property type="entry name" value="Sig_transdc_His_kinase_ChrS"/>
</dbReference>
<keyword evidence="19" id="KW-1185">Reference proteome</keyword>
<dbReference type="CDD" id="cd16917">
    <property type="entry name" value="HATPase_UhpB-NarQ-NarX-like"/>
    <property type="match status" value="1"/>
</dbReference>
<dbReference type="EMBL" id="VFQC01000001">
    <property type="protein sequence ID" value="TQN33413.1"/>
    <property type="molecule type" value="Genomic_DNA"/>
</dbReference>
<feature type="transmembrane region" description="Helical" evidence="16">
    <location>
        <begin position="26"/>
        <end position="46"/>
    </location>
</feature>
<dbReference type="InterPro" id="IPR011712">
    <property type="entry name" value="Sig_transdc_His_kin_sub3_dim/P"/>
</dbReference>
<sequence length="411" mass="43258">MPTAHDPPQHGYAAPHTATVLRLLRVALHAAFAVLLAIAALRLFLVPGTAPGVAWAALAGAVVLAGVYAAGPLTQPRWPTRRMALVWLAAVTAVWAVLLLLSPDFSWVAFPLFFLHLHLLDRGHAILAVTVVTGAVVAAQAAHAQSFTVAMLLGPALGAVFAVVIALGYAALYTESEQRRRLIEDLRRTRNELAESQHTAGMLAERERLSREIHDTLAQGLSSIVLLLRSADGLVEHDPRTARARVGEAWQAASDNLAEARRFVRDLAPPALTGDTLVEALGRLCERTGHESGIDCRFRVDGDPVPLPTGYDVALLRAAQASLANVTTHSGAGTAVVTLAFLDTEVTLDVYDDGAGFDPATVGSGADGTGFGIPVLRKRVAELNGRVDVESAPGSGTVVAVSVPLVGEEEA</sequence>
<dbReference type="InterPro" id="IPR050482">
    <property type="entry name" value="Sensor_HK_TwoCompSys"/>
</dbReference>
<dbReference type="RefSeq" id="WP_141924779.1">
    <property type="nucleotide sequence ID" value="NZ_VFQC01000001.1"/>
</dbReference>
<evidence type="ECO:0000256" key="2">
    <source>
        <dbReference type="ARBA" id="ARBA00001966"/>
    </source>
</evidence>
<dbReference type="PIRSF" id="PIRSF037434">
    <property type="entry name" value="STHK_ChrS"/>
    <property type="match status" value="1"/>
</dbReference>
<dbReference type="InterPro" id="IPR004358">
    <property type="entry name" value="Sig_transdc_His_kin-like_C"/>
</dbReference>
<evidence type="ECO:0000313" key="19">
    <source>
        <dbReference type="Proteomes" id="UP000317422"/>
    </source>
</evidence>
<comment type="function">
    <text evidence="14">Member of the two-component regulatory system NreB/NreC involved in the control of dissimilatory nitrate/nitrite reduction in response to oxygen. NreB functions as a direct oxygen sensor histidine kinase which is autophosphorylated, in the absence of oxygen, probably at the conserved histidine residue, and transfers its phosphate group probably to a conserved aspartate residue of NreC. NreB/NreC activates the expression of the nitrate (narGHJI) and nitrite (nir) reductase operons, as well as the putative nitrate transporter gene narT.</text>
</comment>